<dbReference type="PANTHER" id="PTHR33780">
    <property type="entry name" value="EXPRESSED PROTEIN"/>
    <property type="match status" value="1"/>
</dbReference>
<dbReference type="PANTHER" id="PTHR33780:SF3">
    <property type="entry name" value="EXPRESSED PROTEIN"/>
    <property type="match status" value="1"/>
</dbReference>
<dbReference type="InterPro" id="IPR057713">
    <property type="entry name" value="DUF7953"/>
</dbReference>
<keyword evidence="2" id="KW-1133">Transmembrane helix</keyword>
<name>A0A498K1P8_MALDO</name>
<reference evidence="4 5" key="1">
    <citation type="submission" date="2018-10" db="EMBL/GenBank/DDBJ databases">
        <title>A high-quality apple genome assembly.</title>
        <authorList>
            <person name="Hu J."/>
        </authorList>
    </citation>
    <scope>NUCLEOTIDE SEQUENCE [LARGE SCALE GENOMIC DNA]</scope>
    <source>
        <strain evidence="5">cv. HFTH1</strain>
        <tissue evidence="4">Young leaf</tissue>
    </source>
</reference>
<feature type="domain" description="DUF7953" evidence="3">
    <location>
        <begin position="154"/>
        <end position="268"/>
    </location>
</feature>
<keyword evidence="2" id="KW-0472">Membrane</keyword>
<dbReference type="Proteomes" id="UP000290289">
    <property type="component" value="Chromosome 4"/>
</dbReference>
<gene>
    <name evidence="4" type="ORF">DVH24_001600</name>
</gene>
<keyword evidence="5" id="KW-1185">Reference proteome</keyword>
<evidence type="ECO:0000259" key="3">
    <source>
        <dbReference type="Pfam" id="PF25829"/>
    </source>
</evidence>
<keyword evidence="2" id="KW-0812">Transmembrane</keyword>
<dbReference type="AlphaFoldDB" id="A0A498K1P8"/>
<evidence type="ECO:0000313" key="5">
    <source>
        <dbReference type="Proteomes" id="UP000290289"/>
    </source>
</evidence>
<dbReference type="Pfam" id="PF25829">
    <property type="entry name" value="DUF7953"/>
    <property type="match status" value="1"/>
</dbReference>
<feature type="compositionally biased region" description="Low complexity" evidence="1">
    <location>
        <begin position="45"/>
        <end position="62"/>
    </location>
</feature>
<evidence type="ECO:0000256" key="1">
    <source>
        <dbReference type="SAM" id="MobiDB-lite"/>
    </source>
</evidence>
<feature type="region of interest" description="Disordered" evidence="1">
    <location>
        <begin position="45"/>
        <end position="68"/>
    </location>
</feature>
<proteinExistence type="predicted"/>
<dbReference type="EMBL" id="RDQH01000330">
    <property type="protein sequence ID" value="RXI01366.1"/>
    <property type="molecule type" value="Genomic_DNA"/>
</dbReference>
<sequence length="351" mass="39871">MLHENKNTINTICLPGSLAPSLPELNAREARTGHRQTLVFRFSLPSSTSSSRKQKIRTNTPLNHRHNHHHRTFNLTKLPLAAVVSGRKGERSCVARTPPPFLPIIVSSKILNFKNKLIAIKLAMSIRELRSSSVSVNLFTFCVFLSCFPGFILSAIVTLDSIVIYNTHELIKAVKPKVYFECKEENKTNLPDVKEKNVRYNFNGQESWQPLTEFSGKKCKRCGLYEADTLKSDDKFDEWELCPSDFNASDGKYVRFKNKEFNVTFWCPKCVPDTPASISTTALGKEEKEKGMHVVLILLIIVAVLAVCIVVGFAAYKYWQKKKREQDQARFLKLFEDGDGIEDEMGLDHII</sequence>
<feature type="transmembrane region" description="Helical" evidence="2">
    <location>
        <begin position="294"/>
        <end position="316"/>
    </location>
</feature>
<accession>A0A498K1P8</accession>
<feature type="transmembrane region" description="Helical" evidence="2">
    <location>
        <begin position="134"/>
        <end position="157"/>
    </location>
</feature>
<evidence type="ECO:0000256" key="2">
    <source>
        <dbReference type="SAM" id="Phobius"/>
    </source>
</evidence>
<comment type="caution">
    <text evidence="4">The sequence shown here is derived from an EMBL/GenBank/DDBJ whole genome shotgun (WGS) entry which is preliminary data.</text>
</comment>
<evidence type="ECO:0000313" key="4">
    <source>
        <dbReference type="EMBL" id="RXI01366.1"/>
    </source>
</evidence>
<organism evidence="4 5">
    <name type="scientific">Malus domestica</name>
    <name type="common">Apple</name>
    <name type="synonym">Pyrus malus</name>
    <dbReference type="NCBI Taxonomy" id="3750"/>
    <lineage>
        <taxon>Eukaryota</taxon>
        <taxon>Viridiplantae</taxon>
        <taxon>Streptophyta</taxon>
        <taxon>Embryophyta</taxon>
        <taxon>Tracheophyta</taxon>
        <taxon>Spermatophyta</taxon>
        <taxon>Magnoliopsida</taxon>
        <taxon>eudicotyledons</taxon>
        <taxon>Gunneridae</taxon>
        <taxon>Pentapetalae</taxon>
        <taxon>rosids</taxon>
        <taxon>fabids</taxon>
        <taxon>Rosales</taxon>
        <taxon>Rosaceae</taxon>
        <taxon>Amygdaloideae</taxon>
        <taxon>Maleae</taxon>
        <taxon>Malus</taxon>
    </lineage>
</organism>
<protein>
    <recommendedName>
        <fullName evidence="3">DUF7953 domain-containing protein</fullName>
    </recommendedName>
</protein>